<dbReference type="GO" id="GO:0004930">
    <property type="term" value="F:G protein-coupled receptor activity"/>
    <property type="evidence" value="ECO:0007669"/>
    <property type="project" value="InterPro"/>
</dbReference>
<dbReference type="InterPro" id="IPR000276">
    <property type="entry name" value="GPCR_Rhodpsn"/>
</dbReference>
<feature type="transmembrane region" description="Helical" evidence="5">
    <location>
        <begin position="75"/>
        <end position="93"/>
    </location>
</feature>
<evidence type="ECO:0000313" key="8">
    <source>
        <dbReference type="Proteomes" id="UP000694569"/>
    </source>
</evidence>
<reference evidence="7" key="1">
    <citation type="submission" date="2025-08" db="UniProtKB">
        <authorList>
            <consortium name="Ensembl"/>
        </authorList>
    </citation>
    <scope>IDENTIFICATION</scope>
</reference>
<dbReference type="InterPro" id="IPR017452">
    <property type="entry name" value="GPCR_Rhodpsn_7TM"/>
</dbReference>
<dbReference type="GO" id="GO:0005549">
    <property type="term" value="F:odorant binding"/>
    <property type="evidence" value="ECO:0007669"/>
    <property type="project" value="TreeGrafter"/>
</dbReference>
<dbReference type="OrthoDB" id="8856247at2759"/>
<evidence type="ECO:0000259" key="6">
    <source>
        <dbReference type="PROSITE" id="PS50262"/>
    </source>
</evidence>
<feature type="transmembrane region" description="Helical" evidence="5">
    <location>
        <begin position="30"/>
        <end position="54"/>
    </location>
</feature>
<dbReference type="Pfam" id="PF00001">
    <property type="entry name" value="7tm_1"/>
    <property type="match status" value="1"/>
</dbReference>
<dbReference type="CDD" id="cd00637">
    <property type="entry name" value="7tm_classA_rhodopsin-like"/>
    <property type="match status" value="1"/>
</dbReference>
<dbReference type="GO" id="GO:0004984">
    <property type="term" value="F:olfactory receptor activity"/>
    <property type="evidence" value="ECO:0007669"/>
    <property type="project" value="TreeGrafter"/>
</dbReference>
<proteinExistence type="predicted"/>
<evidence type="ECO:0000256" key="5">
    <source>
        <dbReference type="SAM" id="Phobius"/>
    </source>
</evidence>
<feature type="transmembrane region" description="Helical" evidence="5">
    <location>
        <begin position="142"/>
        <end position="164"/>
    </location>
</feature>
<name>A0A8C5LUJ9_9ANUR</name>
<dbReference type="PANTHER" id="PTHR26451:SF991">
    <property type="entry name" value="ODORANT RECEPTOR"/>
    <property type="match status" value="1"/>
</dbReference>
<evidence type="ECO:0000256" key="1">
    <source>
        <dbReference type="ARBA" id="ARBA00004370"/>
    </source>
</evidence>
<feature type="domain" description="G-protein coupled receptors family 1 profile" evidence="6">
    <location>
        <begin position="43"/>
        <end position="285"/>
    </location>
</feature>
<protein>
    <recommendedName>
        <fullName evidence="6">G-protein coupled receptors family 1 profile domain-containing protein</fullName>
    </recommendedName>
</protein>
<comment type="subcellular location">
    <subcellularLocation>
        <location evidence="1">Membrane</location>
    </subcellularLocation>
</comment>
<dbReference type="PRINTS" id="PR00237">
    <property type="entry name" value="GPCRRHODOPSN"/>
</dbReference>
<dbReference type="GO" id="GO:0016020">
    <property type="term" value="C:membrane"/>
    <property type="evidence" value="ECO:0007669"/>
    <property type="project" value="UniProtKB-SubCell"/>
</dbReference>
<evidence type="ECO:0000256" key="4">
    <source>
        <dbReference type="ARBA" id="ARBA00023136"/>
    </source>
</evidence>
<dbReference type="Proteomes" id="UP000694569">
    <property type="component" value="Unplaced"/>
</dbReference>
<accession>A0A8C5LUJ9</accession>
<evidence type="ECO:0000256" key="3">
    <source>
        <dbReference type="ARBA" id="ARBA00022989"/>
    </source>
</evidence>
<feature type="transmembrane region" description="Helical" evidence="5">
    <location>
        <begin position="237"/>
        <end position="256"/>
    </location>
</feature>
<dbReference type="Gene3D" id="1.20.1070.10">
    <property type="entry name" value="Rhodopsin 7-helix transmembrane proteins"/>
    <property type="match status" value="1"/>
</dbReference>
<dbReference type="Ensembl" id="ENSLLET00000004407.1">
    <property type="protein sequence ID" value="ENSLLEP00000004212.1"/>
    <property type="gene ID" value="ENSLLEG00000002722.1"/>
</dbReference>
<organism evidence="7 8">
    <name type="scientific">Leptobrachium leishanense</name>
    <name type="common">Leishan spiny toad</name>
    <dbReference type="NCBI Taxonomy" id="445787"/>
    <lineage>
        <taxon>Eukaryota</taxon>
        <taxon>Metazoa</taxon>
        <taxon>Chordata</taxon>
        <taxon>Craniata</taxon>
        <taxon>Vertebrata</taxon>
        <taxon>Euteleostomi</taxon>
        <taxon>Amphibia</taxon>
        <taxon>Batrachia</taxon>
        <taxon>Anura</taxon>
        <taxon>Pelobatoidea</taxon>
        <taxon>Megophryidae</taxon>
        <taxon>Leptobrachium</taxon>
    </lineage>
</organism>
<feature type="transmembrane region" description="Helical" evidence="5">
    <location>
        <begin position="193"/>
        <end position="216"/>
    </location>
</feature>
<feature type="transmembrane region" description="Helical" evidence="5">
    <location>
        <begin position="262"/>
        <end position="287"/>
    </location>
</feature>
<dbReference type="PANTHER" id="PTHR26451">
    <property type="entry name" value="G_PROTEIN_RECEP_F1_2 DOMAIN-CONTAINING PROTEIN"/>
    <property type="match status" value="1"/>
</dbReference>
<evidence type="ECO:0000313" key="7">
    <source>
        <dbReference type="Ensembl" id="ENSLLEP00000004212.1"/>
    </source>
</evidence>
<dbReference type="PROSITE" id="PS50262">
    <property type="entry name" value="G_PROTEIN_RECEP_F1_2"/>
    <property type="match status" value="1"/>
</dbReference>
<keyword evidence="2 5" id="KW-0812">Transmembrane</keyword>
<dbReference type="AlphaFoldDB" id="A0A8C5LUJ9"/>
<keyword evidence="8" id="KW-1185">Reference proteome</keyword>
<keyword evidence="3 5" id="KW-1133">Transmembrane helix</keyword>
<evidence type="ECO:0000256" key="2">
    <source>
        <dbReference type="ARBA" id="ARBA00022692"/>
    </source>
</evidence>
<dbReference type="InterPro" id="IPR052921">
    <property type="entry name" value="GPCR1_Superfamily_Member"/>
</dbReference>
<keyword evidence="4 5" id="KW-0472">Membrane</keyword>
<dbReference type="SUPFAM" id="SSF81321">
    <property type="entry name" value="Family A G protein-coupled receptor-like"/>
    <property type="match status" value="1"/>
</dbReference>
<dbReference type="GeneTree" id="ENSGT00940000161337"/>
<reference evidence="7" key="2">
    <citation type="submission" date="2025-09" db="UniProtKB">
        <authorList>
            <consortium name="Ensembl"/>
        </authorList>
    </citation>
    <scope>IDENTIFICATION</scope>
</reference>
<dbReference type="FunFam" id="1.20.1070.10:FF:000096">
    <property type="entry name" value="Odorant receptor 131-2"/>
    <property type="match status" value="1"/>
</dbReference>
<sequence>MNNSTALNGNLTESSLNIDRNLENAKLACLIFLLLSFVLFLHLVVAILHVFFTAHHIRESARYILFSNMLFTDTLHLMMGLFLLVTMMYLIYFPVPWCIIVQILSTSTFRVTPYNLAAMALERYIAICHPLRHEELCTAQRAHGVIAVIWVIGLIPSAADLIVMTTSVNKSFFLLKILCTRAWLFVNPVQTQIRSLSLIISFTLVGLTIIYTYTRVMLVAKRIASGDSSAMKACKTILLHGAQLILCMTAFISVLTDQYVSFPFIHVVTFILFLCVPRFISPLIYGLRDEAFQKYIRKLYFLKHSEIAAL</sequence>